<keyword evidence="1" id="KW-0732">Signal</keyword>
<organism evidence="2 3">
    <name type="scientific">Algoriphagus taiwanensis</name>
    <dbReference type="NCBI Taxonomy" id="1445656"/>
    <lineage>
        <taxon>Bacteria</taxon>
        <taxon>Pseudomonadati</taxon>
        <taxon>Bacteroidota</taxon>
        <taxon>Cytophagia</taxon>
        <taxon>Cytophagales</taxon>
        <taxon>Cyclobacteriaceae</taxon>
        <taxon>Algoriphagus</taxon>
    </lineage>
</organism>
<evidence type="ECO:0000313" key="2">
    <source>
        <dbReference type="EMBL" id="GMQ34995.1"/>
    </source>
</evidence>
<dbReference type="Proteomes" id="UP001307705">
    <property type="component" value="Unassembled WGS sequence"/>
</dbReference>
<gene>
    <name evidence="2" type="ORF">Ataiwa_32680</name>
</gene>
<comment type="caution">
    <text evidence="2">The sequence shown here is derived from an EMBL/GenBank/DDBJ whole genome shotgun (WGS) entry which is preliminary data.</text>
</comment>
<dbReference type="EMBL" id="BTPE01000013">
    <property type="protein sequence ID" value="GMQ34995.1"/>
    <property type="molecule type" value="Genomic_DNA"/>
</dbReference>
<feature type="signal peptide" evidence="1">
    <location>
        <begin position="1"/>
        <end position="20"/>
    </location>
</feature>
<evidence type="ECO:0000256" key="1">
    <source>
        <dbReference type="SAM" id="SignalP"/>
    </source>
</evidence>
<sequence>MKFKIILASLLVLLTHWAQAQMWEGTYQTQYGAVKLVYENGIYYGDYAGNGTVLAFESNNTNFELHGVFFNGNARGKFLWRAGANLQVQGFSGHFAYDNTVSLQDLRGKGIYFISDFQTGNSQFNWNGKRTSTSKVTDLQTAVWSGKWTTNFADLVLEQVGNQVTGKYGNVGDIKATFDKSKKVLKGTFTNNGRTGYLEFAFTGNGFTGKWGWNQQMTENPAWTGTKSIKSNKPVPVVAASSSTKKITVRLASILAEEIPSNRNPEIYGFAGVRVYRVTASGREEIRSFGNKNANYFDRTENNPFPRDSRYAYRVDLANTPDYLREFTISAQDLNNPNVDIELEVWHHVKGKVLGPNFDLGYHKEVLNLEGINFERGGLLRVGQGYRNGQRQSNLASKSQVMIYVTGF</sequence>
<accession>A0ABQ6Q5T4</accession>
<dbReference type="RefSeq" id="WP_338229821.1">
    <property type="nucleotide sequence ID" value="NZ_BTPE01000013.1"/>
</dbReference>
<name>A0ABQ6Q5T4_9BACT</name>
<evidence type="ECO:0000313" key="3">
    <source>
        <dbReference type="Proteomes" id="UP001307705"/>
    </source>
</evidence>
<reference evidence="2 3" key="1">
    <citation type="submission" date="2023-08" db="EMBL/GenBank/DDBJ databases">
        <title>Draft genome sequence of Algoriphagus taiwanensis.</title>
        <authorList>
            <person name="Takatani N."/>
            <person name="Hosokawa M."/>
            <person name="Sawabe T."/>
        </authorList>
    </citation>
    <scope>NUCLEOTIDE SEQUENCE [LARGE SCALE GENOMIC DNA]</scope>
    <source>
        <strain evidence="2 3">JCM 19755</strain>
    </source>
</reference>
<proteinExistence type="predicted"/>
<feature type="chain" id="PRO_5045945835" evidence="1">
    <location>
        <begin position="21"/>
        <end position="408"/>
    </location>
</feature>
<protein>
    <submittedName>
        <fullName evidence="2">Uncharacterized protein</fullName>
    </submittedName>
</protein>
<keyword evidence="3" id="KW-1185">Reference proteome</keyword>